<dbReference type="FunCoup" id="A0A1D8PRI9">
    <property type="interactions" value="91"/>
</dbReference>
<dbReference type="GeneID" id="3643128"/>
<dbReference type="GO" id="GO:0009306">
    <property type="term" value="P:protein secretion"/>
    <property type="evidence" value="ECO:0000318"/>
    <property type="project" value="GO_Central"/>
</dbReference>
<dbReference type="OMA" id="QVATLIC"/>
<dbReference type="PANTHER" id="PTHR20959:SF1">
    <property type="entry name" value="TRANSPORT AND GOLGI ORGANIZATION PROTEIN 6 HOMOLOG"/>
    <property type="match status" value="1"/>
</dbReference>
<feature type="compositionally biased region" description="Acidic residues" evidence="2">
    <location>
        <begin position="614"/>
        <end position="626"/>
    </location>
</feature>
<dbReference type="Pfam" id="PF10363">
    <property type="entry name" value="RTP1_C1"/>
    <property type="match status" value="1"/>
</dbReference>
<proteinExistence type="inferred from homology"/>
<feature type="domain" description="TANGO6 HEAT repeat" evidence="5">
    <location>
        <begin position="289"/>
        <end position="441"/>
    </location>
</feature>
<feature type="domain" description="RNA polymerase II assembly factor Rtp1 C-terminal" evidence="4">
    <location>
        <begin position="710"/>
        <end position="816"/>
    </location>
</feature>
<dbReference type="SUPFAM" id="SSF48371">
    <property type="entry name" value="ARM repeat"/>
    <property type="match status" value="1"/>
</dbReference>
<dbReference type="PANTHER" id="PTHR20959">
    <property type="entry name" value="TRANSPORT AND GOLGI ORGANIZATION PROTEIN 6 FAMILY MEMBER"/>
    <property type="match status" value="1"/>
</dbReference>
<dbReference type="InParanoid" id="A0A1D8PRI9"/>
<feature type="compositionally biased region" description="Basic and acidic residues" evidence="2">
    <location>
        <begin position="604"/>
        <end position="613"/>
    </location>
</feature>
<dbReference type="Proteomes" id="UP000000559">
    <property type="component" value="Chromosome 7"/>
</dbReference>
<reference evidence="7 8" key="3">
    <citation type="journal article" date="2013" name="Genome Biol.">
        <title>Assembly of a phased diploid Candida albicans genome facilitates allele-specific measurements and provides a simple model for repeat and indel structure.</title>
        <authorList>
            <person name="Muzzey D."/>
            <person name="Schwartz K."/>
            <person name="Weissman J.S."/>
            <person name="Sherlock G."/>
        </authorList>
    </citation>
    <scope>NUCLEOTIDE SEQUENCE [LARGE SCALE GENOMIC DNA]</scope>
    <source>
        <strain evidence="8">SC5314 / ATCC MYA-2876</strain>
    </source>
</reference>
<dbReference type="Pfam" id="PF23565">
    <property type="entry name" value="ARM_TANGO6"/>
    <property type="match status" value="1"/>
</dbReference>
<dbReference type="KEGG" id="cal:CAALFM_C704150WA"/>
<dbReference type="InterPro" id="IPR039600">
    <property type="entry name" value="TANGO6/Rtp1"/>
</dbReference>
<evidence type="ECO:0000259" key="4">
    <source>
        <dbReference type="Pfam" id="PF10363"/>
    </source>
</evidence>
<dbReference type="VEuPathDB" id="FungiDB:C7_04150W_A"/>
<feature type="domain" description="RNA polymerase II assembly factor Rtp1 C-terminal" evidence="3">
    <location>
        <begin position="920"/>
        <end position="950"/>
    </location>
</feature>
<dbReference type="InterPro" id="IPR057407">
    <property type="entry name" value="HEAT_TANGO6"/>
</dbReference>
<dbReference type="Pfam" id="PF10304">
    <property type="entry name" value="RTP1_C2"/>
    <property type="match status" value="1"/>
</dbReference>
<protein>
    <recommendedName>
        <fullName evidence="9">RNA polymerase II assembly factor Rtp1 C-terminal domain-containing protein</fullName>
    </recommendedName>
</protein>
<dbReference type="InterPro" id="IPR019414">
    <property type="entry name" value="Rtp1_C2"/>
</dbReference>
<evidence type="ECO:0000259" key="5">
    <source>
        <dbReference type="Pfam" id="PF23565"/>
    </source>
</evidence>
<dbReference type="OrthoDB" id="39591at2759"/>
<dbReference type="CGD" id="CAL0000194737">
    <property type="gene designation" value="orf19.7159"/>
</dbReference>
<keyword evidence="8" id="KW-1185">Reference proteome</keyword>
<dbReference type="InterPro" id="IPR019451">
    <property type="entry name" value="Rtp1_C1"/>
</dbReference>
<name>A0A1D8PRI9_CANAL</name>
<reference evidence="7 8" key="2">
    <citation type="journal article" date="2007" name="Genome Biol.">
        <title>Assembly of the Candida albicans genome into sixteen supercontigs aligned on the eight chromosomes.</title>
        <authorList>
            <person name="van het Hoog M."/>
            <person name="Rast T.J."/>
            <person name="Martchenko M."/>
            <person name="Grindle S."/>
            <person name="Dignard D."/>
            <person name="Hogues H."/>
            <person name="Cuomo C."/>
            <person name="Berriman M."/>
            <person name="Scherer S."/>
            <person name="Magee B.B."/>
            <person name="Whiteway M."/>
            <person name="Chibana H."/>
            <person name="Nantel A."/>
            <person name="Magee P.T."/>
        </authorList>
    </citation>
    <scope>GENOME REANNOTATION</scope>
    <source>
        <strain evidence="8">SC5314 / ATCC MYA-2876</strain>
    </source>
</reference>
<gene>
    <name evidence="7" type="ordered locus">CAALFM_C704150WA</name>
    <name evidence="6" type="ordered locus">orf19.7159</name>
</gene>
<dbReference type="AlphaFoldDB" id="A0A1D8PRI9"/>
<accession>A0A1D8PRI9</accession>
<evidence type="ECO:0000259" key="3">
    <source>
        <dbReference type="Pfam" id="PF10304"/>
    </source>
</evidence>
<evidence type="ECO:0000313" key="6">
    <source>
        <dbReference type="CGD" id="CAL0000194737"/>
    </source>
</evidence>
<evidence type="ECO:0008006" key="9">
    <source>
        <dbReference type="Google" id="ProtNLM"/>
    </source>
</evidence>
<organism evidence="7 8">
    <name type="scientific">Candida albicans (strain SC5314 / ATCC MYA-2876)</name>
    <name type="common">Yeast</name>
    <dbReference type="NCBI Taxonomy" id="237561"/>
    <lineage>
        <taxon>Eukaryota</taxon>
        <taxon>Fungi</taxon>
        <taxon>Dikarya</taxon>
        <taxon>Ascomycota</taxon>
        <taxon>Saccharomycotina</taxon>
        <taxon>Pichiomycetes</taxon>
        <taxon>Debaryomycetaceae</taxon>
        <taxon>Candida/Lodderomyces clade</taxon>
        <taxon>Candida</taxon>
    </lineage>
</organism>
<reference evidence="7 8" key="1">
    <citation type="journal article" date="2004" name="Proc. Natl. Acad. Sci. U.S.A.">
        <title>The diploid genome sequence of Candida albicans.</title>
        <authorList>
            <person name="Jones T."/>
            <person name="Federspiel N.A."/>
            <person name="Chibana H."/>
            <person name="Dungan J."/>
            <person name="Kalman S."/>
            <person name="Magee B.B."/>
            <person name="Newport G."/>
            <person name="Thorstenson Y.R."/>
            <person name="Agabian N."/>
            <person name="Magee P.T."/>
            <person name="Davis R.W."/>
            <person name="Scherer S."/>
        </authorList>
    </citation>
    <scope>NUCLEOTIDE SEQUENCE [LARGE SCALE GENOMIC DNA]</scope>
    <source>
        <strain evidence="8">SC5314 / ATCC MYA-2876</strain>
    </source>
</reference>
<feature type="region of interest" description="Disordered" evidence="2">
    <location>
        <begin position="602"/>
        <end position="626"/>
    </location>
</feature>
<evidence type="ECO:0000313" key="7">
    <source>
        <dbReference type="EMBL" id="AOW30753.1"/>
    </source>
</evidence>
<evidence type="ECO:0000313" key="8">
    <source>
        <dbReference type="Proteomes" id="UP000000559"/>
    </source>
</evidence>
<comment type="similarity">
    <text evidence="1">Belongs to the Tango6 family.</text>
</comment>
<dbReference type="EMBL" id="CP017629">
    <property type="protein sequence ID" value="AOW30753.1"/>
    <property type="molecule type" value="Genomic_DNA"/>
</dbReference>
<dbReference type="RefSeq" id="XP_715208.1">
    <property type="nucleotide sequence ID" value="XM_710115.1"/>
</dbReference>
<evidence type="ECO:0000256" key="2">
    <source>
        <dbReference type="SAM" id="MobiDB-lite"/>
    </source>
</evidence>
<feature type="region of interest" description="Disordered" evidence="2">
    <location>
        <begin position="1"/>
        <end position="29"/>
    </location>
</feature>
<feature type="compositionally biased region" description="Basic and acidic residues" evidence="2">
    <location>
        <begin position="1"/>
        <end position="16"/>
    </location>
</feature>
<sequence>MTPPKIEELPDEEPKVAKPPKKNPFALRPKKTTIQRSVDEVYPLRKGLNKPEIKSTKPIDLLFEKLENVLDLEYDQLTIDVLYQRLFNDKQEFDSFTKRYEVIEQLLDYLIDIQKLSMNSIQNDDKNLIAISLHDLKTFSKLLNVIIIHGVYPPLNILRIGIQFEKRQLKNFSNNKNLIKIDKLPQTDFAYIEKLLTLIYTKLLRVLSIKSDVASLLLKGTGYTDFLVVAITLIVIPQFNSSDIDFAKIESIASTFELYQTYSLLLTTPSPAIFKKFVMSHLGSLHYSRPNGILTLIEFVLGLRDQEEINIEKFDNVANVVLQKPANVDTKSYFMSVGNQMYDLLININRPNVTSCVAYVLEKLWQRNKLVVTDFVLQRIWNNFNPPPKDEGILVTEAQLNNNINVILSLTKKGLEPDLYQAVIQPVLLPLWGYYTFLKQNGKEGGVALNILTSYFTLMKGIDDSGLPTIAKNLLYKHGENWKYEFGDNNLTQIVTEKPEFVSQSKESKINKFLNDLDFACELFVKVLEELDDSLIQQLFVKILNNWLNNDTQILGGEERDPFLMLLDLRLLEKIGEKFRENLATNPIDMLELVQSFLSSYKPNSKENEHSAEDSDDEMDDDESEFNSDQTITVLLQLLSAIISENDIILDNKGSELLSSIKKILSTNSQFQASSLKGSADALCTRIESLLSNNNEILPANESEAQKQILQRAITNLNDPLVPIRAHGLYLLRQLIEMKSSVITLDFAINLHLVQLKDPEPFIYLNVIKGLETLIEWNEPLVLDSLCKLYLQDDVELDEKLRIGEVILRYIQRAGQTFTGNSAKLIVETTLAVIRRAGNNRKDDRLRMSSMSLLGTCCKVNPLGMIDNLNYALDASIGILELETDKDQAIMRRAAIMLIYDLILGTSETDKVEFPQQYKSKVITVLRYVAETDNDLLVREQAQKVFATVEELIELAMELYKEENQVQ</sequence>
<dbReference type="InterPro" id="IPR016024">
    <property type="entry name" value="ARM-type_fold"/>
</dbReference>
<dbReference type="eggNOG" id="KOG4653">
    <property type="taxonomic scope" value="Eukaryota"/>
</dbReference>
<evidence type="ECO:0000256" key="1">
    <source>
        <dbReference type="ARBA" id="ARBA00005724"/>
    </source>
</evidence>